<accession>A0AAX3AT18</accession>
<dbReference type="AlphaFoldDB" id="A0AAX3AT18"/>
<proteinExistence type="predicted"/>
<evidence type="ECO:0000256" key="1">
    <source>
        <dbReference type="SAM" id="Phobius"/>
    </source>
</evidence>
<gene>
    <name evidence="2" type="ORF">MUK72_19000</name>
</gene>
<sequence>MTGGGVAVAMYGLYALGLTSPIVILPIALVVTVGSVFVFNTIDARRKDLPAVMPTVEEVEQSTSEFGSDAESSSTGLVERASANFELVNMVSVVAVVVTIAYLGSVLALAAFSG</sequence>
<geneLocation type="plasmid" evidence="2 3">
    <name>unnamed4</name>
</geneLocation>
<keyword evidence="1" id="KW-0812">Transmembrane</keyword>
<keyword evidence="1" id="KW-1133">Transmembrane helix</keyword>
<dbReference type="EMBL" id="CP095009">
    <property type="protein sequence ID" value="UOO97245.1"/>
    <property type="molecule type" value="Genomic_DNA"/>
</dbReference>
<reference evidence="2" key="1">
    <citation type="submission" date="2022-04" db="EMBL/GenBank/DDBJ databases">
        <title>Sequencing and genomic assembly of Halococcus dombrowskii.</title>
        <authorList>
            <person name="Lim S.W."/>
            <person name="MacLea K.S."/>
        </authorList>
    </citation>
    <scope>NUCLEOTIDE SEQUENCE</scope>
    <source>
        <strain evidence="2">H4</strain>
        <plasmid evidence="2">unnamed4</plasmid>
    </source>
</reference>
<dbReference type="RefSeq" id="WP_244706714.1">
    <property type="nucleotide sequence ID" value="NZ_BAAADN010000040.1"/>
</dbReference>
<keyword evidence="1" id="KW-0472">Membrane</keyword>
<organism evidence="2 3">
    <name type="scientific">Halococcus dombrowskii</name>
    <dbReference type="NCBI Taxonomy" id="179637"/>
    <lineage>
        <taxon>Archaea</taxon>
        <taxon>Methanobacteriati</taxon>
        <taxon>Methanobacteriota</taxon>
        <taxon>Stenosarchaea group</taxon>
        <taxon>Halobacteria</taxon>
        <taxon>Halobacteriales</taxon>
        <taxon>Halococcaceae</taxon>
        <taxon>Halococcus</taxon>
    </lineage>
</organism>
<evidence type="ECO:0000313" key="2">
    <source>
        <dbReference type="EMBL" id="UOO97245.1"/>
    </source>
</evidence>
<dbReference type="GeneID" id="71763982"/>
<feature type="transmembrane region" description="Helical" evidence="1">
    <location>
        <begin position="87"/>
        <end position="112"/>
    </location>
</feature>
<keyword evidence="3" id="KW-1185">Reference proteome</keyword>
<name>A0AAX3AT18_HALDO</name>
<protein>
    <submittedName>
        <fullName evidence="2">Uncharacterized protein</fullName>
    </submittedName>
</protein>
<evidence type="ECO:0000313" key="3">
    <source>
        <dbReference type="Proteomes" id="UP000830542"/>
    </source>
</evidence>
<feature type="transmembrane region" description="Helical" evidence="1">
    <location>
        <begin position="12"/>
        <end position="39"/>
    </location>
</feature>
<dbReference type="KEGG" id="hdo:MUK72_19000"/>
<dbReference type="Proteomes" id="UP000830542">
    <property type="component" value="Plasmid unnamed4"/>
</dbReference>
<keyword evidence="2" id="KW-0614">Plasmid</keyword>